<name>A0A2Z4FGP4_9DELT</name>
<dbReference type="KEGG" id="bsed:DN745_01820"/>
<accession>A0A2Z4FGP4</accession>
<evidence type="ECO:0000256" key="1">
    <source>
        <dbReference type="SAM" id="Phobius"/>
    </source>
</evidence>
<organism evidence="2 3">
    <name type="scientific">Bradymonas sediminis</name>
    <dbReference type="NCBI Taxonomy" id="1548548"/>
    <lineage>
        <taxon>Bacteria</taxon>
        <taxon>Deltaproteobacteria</taxon>
        <taxon>Bradymonadales</taxon>
        <taxon>Bradymonadaceae</taxon>
        <taxon>Bradymonas</taxon>
    </lineage>
</organism>
<proteinExistence type="predicted"/>
<protein>
    <submittedName>
        <fullName evidence="2">Uncharacterized protein</fullName>
    </submittedName>
</protein>
<feature type="transmembrane region" description="Helical" evidence="1">
    <location>
        <begin position="154"/>
        <end position="174"/>
    </location>
</feature>
<dbReference type="OrthoDB" id="9958470at2"/>
<dbReference type="EMBL" id="CP030032">
    <property type="protein sequence ID" value="AWV88137.1"/>
    <property type="molecule type" value="Genomic_DNA"/>
</dbReference>
<sequence>MVIASYAKDLMHQSNHQMKLLAAGRCGRCAERVSHTAIVREADCAQCGSPLGFRGGDILETLQSRQQNWRLRGYALVALASFLAGVVPLLQVVVQVAALFILHIIVLRRGLIWLSPARRVLARVSMRLLGTAIAMSAVVINVAIVPLIGVSAVVLGVLGPLLTALYIEGGLAILRKRWRLEAEGQPLRVSEWALPGVVLLMMFGALAATVAVVVGAAYMLANADIPGVSAIAEVLTELIP</sequence>
<reference evidence="2 3" key="1">
    <citation type="submission" date="2018-06" db="EMBL/GenBank/DDBJ databases">
        <title>Lujinxingia sediminis gen. nov. sp. nov., a new facultative anaerobic member of the class Deltaproteobacteria, and proposal of Lujinxingaceae fam. nov.</title>
        <authorList>
            <person name="Guo L.-Y."/>
            <person name="Li C.-M."/>
            <person name="Wang S."/>
            <person name="Du Z.-J."/>
        </authorList>
    </citation>
    <scope>NUCLEOTIDE SEQUENCE [LARGE SCALE GENOMIC DNA]</scope>
    <source>
        <strain evidence="2 3">FA350</strain>
    </source>
</reference>
<keyword evidence="1" id="KW-0472">Membrane</keyword>
<gene>
    <name evidence="2" type="ORF">DN745_01820</name>
</gene>
<dbReference type="Proteomes" id="UP000249799">
    <property type="component" value="Chromosome"/>
</dbReference>
<keyword evidence="3" id="KW-1185">Reference proteome</keyword>
<keyword evidence="1" id="KW-1133">Transmembrane helix</keyword>
<keyword evidence="1" id="KW-0812">Transmembrane</keyword>
<feature type="transmembrane region" description="Helical" evidence="1">
    <location>
        <begin position="74"/>
        <end position="107"/>
    </location>
</feature>
<dbReference type="AlphaFoldDB" id="A0A2Z4FGP4"/>
<evidence type="ECO:0000313" key="3">
    <source>
        <dbReference type="Proteomes" id="UP000249799"/>
    </source>
</evidence>
<evidence type="ECO:0000313" key="2">
    <source>
        <dbReference type="EMBL" id="AWV88137.1"/>
    </source>
</evidence>
<feature type="transmembrane region" description="Helical" evidence="1">
    <location>
        <begin position="128"/>
        <end position="148"/>
    </location>
</feature>
<feature type="transmembrane region" description="Helical" evidence="1">
    <location>
        <begin position="194"/>
        <end position="220"/>
    </location>
</feature>